<sequence length="42" mass="4748">MDSSDDRLHSYKHPVSSGDDLRIYLRPEDLTWGCLVCPNKGA</sequence>
<protein>
    <submittedName>
        <fullName evidence="1">Uncharacterized protein</fullName>
    </submittedName>
</protein>
<keyword evidence="2" id="KW-1185">Reference proteome</keyword>
<accession>A0A835KIA3</accession>
<name>A0A835KIA3_9POAL</name>
<organism evidence="1 2">
    <name type="scientific">Digitaria exilis</name>
    <dbReference type="NCBI Taxonomy" id="1010633"/>
    <lineage>
        <taxon>Eukaryota</taxon>
        <taxon>Viridiplantae</taxon>
        <taxon>Streptophyta</taxon>
        <taxon>Embryophyta</taxon>
        <taxon>Tracheophyta</taxon>
        <taxon>Spermatophyta</taxon>
        <taxon>Magnoliopsida</taxon>
        <taxon>Liliopsida</taxon>
        <taxon>Poales</taxon>
        <taxon>Poaceae</taxon>
        <taxon>PACMAD clade</taxon>
        <taxon>Panicoideae</taxon>
        <taxon>Panicodae</taxon>
        <taxon>Paniceae</taxon>
        <taxon>Anthephorinae</taxon>
        <taxon>Digitaria</taxon>
    </lineage>
</organism>
<comment type="caution">
    <text evidence="1">The sequence shown here is derived from an EMBL/GenBank/DDBJ whole genome shotgun (WGS) entry which is preliminary data.</text>
</comment>
<dbReference type="Proteomes" id="UP000636709">
    <property type="component" value="Unassembled WGS sequence"/>
</dbReference>
<reference evidence="1" key="1">
    <citation type="submission" date="2020-07" db="EMBL/GenBank/DDBJ databases">
        <title>Genome sequence and genetic diversity analysis of an under-domesticated orphan crop, white fonio (Digitaria exilis).</title>
        <authorList>
            <person name="Bennetzen J.L."/>
            <person name="Chen S."/>
            <person name="Ma X."/>
            <person name="Wang X."/>
            <person name="Yssel A.E.J."/>
            <person name="Chaluvadi S.R."/>
            <person name="Johnson M."/>
            <person name="Gangashetty P."/>
            <person name="Hamidou F."/>
            <person name="Sanogo M.D."/>
            <person name="Zwaenepoel A."/>
            <person name="Wallace J."/>
            <person name="Van De Peer Y."/>
            <person name="Van Deynze A."/>
        </authorList>
    </citation>
    <scope>NUCLEOTIDE SEQUENCE</scope>
    <source>
        <tissue evidence="1">Leaves</tissue>
    </source>
</reference>
<proteinExistence type="predicted"/>
<evidence type="ECO:0000313" key="2">
    <source>
        <dbReference type="Proteomes" id="UP000636709"/>
    </source>
</evidence>
<gene>
    <name evidence="1" type="ORF">HU200_019616</name>
</gene>
<dbReference type="AlphaFoldDB" id="A0A835KIA3"/>
<dbReference type="EMBL" id="JACEFO010001646">
    <property type="protein sequence ID" value="KAF8727110.1"/>
    <property type="molecule type" value="Genomic_DNA"/>
</dbReference>
<dbReference type="OrthoDB" id="719283at2759"/>
<evidence type="ECO:0000313" key="1">
    <source>
        <dbReference type="EMBL" id="KAF8727110.1"/>
    </source>
</evidence>